<dbReference type="Pfam" id="PF14846">
    <property type="entry name" value="DUF4485"/>
    <property type="match status" value="2"/>
</dbReference>
<dbReference type="OrthoDB" id="8196012at2759"/>
<accession>A0A6I8U5C0</accession>
<name>A0A6I8U5C0_AEDAE</name>
<dbReference type="InParanoid" id="A0A6I8U5C0"/>
<feature type="domain" description="DUF4485" evidence="1">
    <location>
        <begin position="168"/>
        <end position="250"/>
    </location>
</feature>
<reference evidence="2" key="2">
    <citation type="submission" date="2020-05" db="UniProtKB">
        <authorList>
            <consortium name="EnsemblMetazoa"/>
        </authorList>
    </citation>
    <scope>IDENTIFICATION</scope>
    <source>
        <strain evidence="2">LVP_AGWG</strain>
    </source>
</reference>
<gene>
    <name evidence="2" type="primary">110675538</name>
</gene>
<keyword evidence="3" id="KW-1185">Reference proteome</keyword>
<evidence type="ECO:0000313" key="3">
    <source>
        <dbReference type="Proteomes" id="UP000008820"/>
    </source>
</evidence>
<proteinExistence type="predicted"/>
<dbReference type="Proteomes" id="UP000008820">
    <property type="component" value="Chromosome 2"/>
</dbReference>
<evidence type="ECO:0000259" key="1">
    <source>
        <dbReference type="Pfam" id="PF14846"/>
    </source>
</evidence>
<reference evidence="2 3" key="1">
    <citation type="submission" date="2017-06" db="EMBL/GenBank/DDBJ databases">
        <title>Aedes aegypti genome working group (AGWG) sequencing and assembly.</title>
        <authorList>
            <consortium name="Aedes aegypti Genome Working Group (AGWG)"/>
            <person name="Matthews B.J."/>
        </authorList>
    </citation>
    <scope>NUCLEOTIDE SEQUENCE [LARGE SCALE GENOMIC DNA]</scope>
    <source>
        <strain evidence="2 3">LVP_AGWG</strain>
    </source>
</reference>
<protein>
    <recommendedName>
        <fullName evidence="1">DUF4485 domain-containing protein</fullName>
    </recommendedName>
</protein>
<feature type="domain" description="DUF4485" evidence="1">
    <location>
        <begin position="29"/>
        <end position="107"/>
    </location>
</feature>
<dbReference type="AlphaFoldDB" id="A0A6I8U5C0"/>
<sequence>MATPKPGTSRSNISGANASQIIEPSDYSLDTEFHYYCALLQELIPNLRNSEDQELANRWLTKLVEPSLNVRNLRDKRNRFLMMLCISLFSGHIQAPFSAAPVAKLPETSSLRRPTFTPPAWHVSAGEWKDHLLLLSELYKKLKVPAFRKCQAHAKQCTGGKDARSTFLDRQFEFFLYLTKSYMKSLTSYPELRIACKWIEVLSQIDRNCCARAKGIRNDHLLALMSYLLQHQLMGPFRRLPSHPLEPLMETARKAANNKPMNRADGLGLDAGDDFLSQFPIPEEGAYAYISLTSDLFEKAGLIINS</sequence>
<dbReference type="InterPro" id="IPR027831">
    <property type="entry name" value="DUF4485"/>
</dbReference>
<dbReference type="EnsemblMetazoa" id="AAEL024347-RA">
    <property type="protein sequence ID" value="AAEL024347-PA"/>
    <property type="gene ID" value="AAEL024347"/>
</dbReference>
<evidence type="ECO:0000313" key="2">
    <source>
        <dbReference type="EnsemblMetazoa" id="AAEL024347-PA"/>
    </source>
</evidence>
<organism evidence="2 3">
    <name type="scientific">Aedes aegypti</name>
    <name type="common">Yellowfever mosquito</name>
    <name type="synonym">Culex aegypti</name>
    <dbReference type="NCBI Taxonomy" id="7159"/>
    <lineage>
        <taxon>Eukaryota</taxon>
        <taxon>Metazoa</taxon>
        <taxon>Ecdysozoa</taxon>
        <taxon>Arthropoda</taxon>
        <taxon>Hexapoda</taxon>
        <taxon>Insecta</taxon>
        <taxon>Pterygota</taxon>
        <taxon>Neoptera</taxon>
        <taxon>Endopterygota</taxon>
        <taxon>Diptera</taxon>
        <taxon>Nematocera</taxon>
        <taxon>Culicoidea</taxon>
        <taxon>Culicidae</taxon>
        <taxon>Culicinae</taxon>
        <taxon>Aedini</taxon>
        <taxon>Aedes</taxon>
        <taxon>Stegomyia</taxon>
    </lineage>
</organism>